<dbReference type="AlphaFoldDB" id="A0A398BQ54"/>
<proteinExistence type="predicted"/>
<name>A0A398BQ54_9RHOB</name>
<comment type="caution">
    <text evidence="2">The sequence shown here is derived from an EMBL/GenBank/DDBJ whole genome shotgun (WGS) entry which is preliminary data.</text>
</comment>
<keyword evidence="3" id="KW-1185">Reference proteome</keyword>
<keyword evidence="1" id="KW-0732">Signal</keyword>
<protein>
    <submittedName>
        <fullName evidence="2">Uncharacterized protein</fullName>
    </submittedName>
</protein>
<feature type="signal peptide" evidence="1">
    <location>
        <begin position="1"/>
        <end position="28"/>
    </location>
</feature>
<dbReference type="RefSeq" id="WP_119136587.1">
    <property type="nucleotide sequence ID" value="NZ_QXXQ01000019.1"/>
</dbReference>
<evidence type="ECO:0000313" key="3">
    <source>
        <dbReference type="Proteomes" id="UP000266649"/>
    </source>
</evidence>
<sequence length="84" mass="9231">MKFNVKCWTPPATAPLIAMLWLSACGMAGSDRPRQVCPPVVEYSTAEQARAAEEVEALQEAGVIVRMLSDYSVMRDQGRICLSK</sequence>
<dbReference type="OrthoDB" id="8451006at2"/>
<evidence type="ECO:0000256" key="1">
    <source>
        <dbReference type="SAM" id="SignalP"/>
    </source>
</evidence>
<evidence type="ECO:0000313" key="2">
    <source>
        <dbReference type="EMBL" id="RID89990.1"/>
    </source>
</evidence>
<gene>
    <name evidence="2" type="ORF">D2N39_20215</name>
</gene>
<dbReference type="Proteomes" id="UP000266649">
    <property type="component" value="Unassembled WGS sequence"/>
</dbReference>
<dbReference type="PROSITE" id="PS51257">
    <property type="entry name" value="PROKAR_LIPOPROTEIN"/>
    <property type="match status" value="1"/>
</dbReference>
<organism evidence="2 3">
    <name type="scientific">Gemmobacter lutimaris</name>
    <dbReference type="NCBI Taxonomy" id="2306023"/>
    <lineage>
        <taxon>Bacteria</taxon>
        <taxon>Pseudomonadati</taxon>
        <taxon>Pseudomonadota</taxon>
        <taxon>Alphaproteobacteria</taxon>
        <taxon>Rhodobacterales</taxon>
        <taxon>Paracoccaceae</taxon>
        <taxon>Gemmobacter</taxon>
    </lineage>
</organism>
<dbReference type="EMBL" id="QXXQ01000019">
    <property type="protein sequence ID" value="RID89990.1"/>
    <property type="molecule type" value="Genomic_DNA"/>
</dbReference>
<accession>A0A398BQ54</accession>
<feature type="chain" id="PRO_5017265747" evidence="1">
    <location>
        <begin position="29"/>
        <end position="84"/>
    </location>
</feature>
<reference evidence="2 3" key="1">
    <citation type="submission" date="2018-09" db="EMBL/GenBank/DDBJ databases">
        <title>Gemmobacter lutimaris sp. nov., a marine bacterium isolated from tidal flat.</title>
        <authorList>
            <person name="Lee D.W."/>
            <person name="Yoo Y."/>
            <person name="Kim J.-J."/>
            <person name="Kim B.S."/>
        </authorList>
    </citation>
    <scope>NUCLEOTIDE SEQUENCE [LARGE SCALE GENOMIC DNA]</scope>
    <source>
        <strain evidence="2 3">YJ-T1-11</strain>
    </source>
</reference>